<evidence type="ECO:0000313" key="2">
    <source>
        <dbReference type="Proteomes" id="UP000054282"/>
    </source>
</evidence>
<name>A0A0L7LYX5_PLAF4</name>
<reference evidence="2" key="2">
    <citation type="submission" date="2006-09" db="EMBL/GenBank/DDBJ databases">
        <title>The genome sequence of Plasmodium falciparum Dd2.</title>
        <authorList>
            <consortium name="The Broad Institute Genome Sequencing Platform"/>
            <person name="Birren B."/>
            <person name="Lander E."/>
            <person name="Galagan J."/>
            <person name="Nusbaum C."/>
            <person name="Devon K."/>
            <person name="Henn M."/>
            <person name="Jaffe D."/>
            <person name="Butler J."/>
            <person name="Alvarez P."/>
            <person name="Gnerre S."/>
            <person name="Grabherr M."/>
            <person name="Kleber M."/>
            <person name="Mauceli E."/>
            <person name="Brockman W."/>
            <person name="MacCallum I.A."/>
            <person name="Rounsley S."/>
            <person name="Young S."/>
            <person name="LaButti K."/>
            <person name="Pushparaj V."/>
            <person name="DeCaprio D."/>
            <person name="Crawford M."/>
            <person name="Koehrsen M."/>
            <person name="Engels R."/>
            <person name="Montgomery P."/>
            <person name="Pearson M."/>
            <person name="Howarth C."/>
            <person name="Larson L."/>
            <person name="Luoma S."/>
            <person name="White J."/>
            <person name="Kodira C."/>
            <person name="Zeng Q."/>
            <person name="O'Leary S."/>
            <person name="Yandava C."/>
            <person name="Alvarado L."/>
            <person name="Wirth D."/>
            <person name="Volkman S."/>
            <person name="Hartl D."/>
        </authorList>
    </citation>
    <scope>NUCLEOTIDE SEQUENCE [LARGE SCALE GENOMIC DNA]</scope>
</reference>
<dbReference type="Proteomes" id="UP000054282">
    <property type="component" value="Unassembled WGS sequence"/>
</dbReference>
<evidence type="ECO:0000313" key="1">
    <source>
        <dbReference type="EMBL" id="KOB85861.1"/>
    </source>
</evidence>
<dbReference type="OrthoDB" id="440324at2759"/>
<reference evidence="2" key="1">
    <citation type="submission" date="2006-09" db="EMBL/GenBank/DDBJ databases">
        <title>Annotation of Plasmodium falciparum Dd2.</title>
        <authorList>
            <consortium name="The Broad Institute Genome Sequencing Platform"/>
            <person name="Volkman S.K."/>
            <person name="Neafsey D.E."/>
            <person name="Dash A.P."/>
            <person name="Chitnis C.E."/>
            <person name="Hartl D.L."/>
            <person name="Young S.K."/>
            <person name="Zeng Q."/>
            <person name="Koehrsen M."/>
            <person name="Alvarado L."/>
            <person name="Berlin A."/>
            <person name="Borenstein D."/>
            <person name="Chapman S.B."/>
            <person name="Chen Z."/>
            <person name="Engels R."/>
            <person name="Freedman E."/>
            <person name="Gellesch M."/>
            <person name="Goldberg J."/>
            <person name="Griggs A."/>
            <person name="Gujja S."/>
            <person name="Heilman E.R."/>
            <person name="Heiman D.I."/>
            <person name="Howarth C."/>
            <person name="Jen D."/>
            <person name="Larson L."/>
            <person name="Mehta T."/>
            <person name="Neiman D."/>
            <person name="Park D."/>
            <person name="Pearson M."/>
            <person name="Roberts A."/>
            <person name="Saif S."/>
            <person name="Shea T."/>
            <person name="Shenoy N."/>
            <person name="Sisk P."/>
            <person name="Stolte C."/>
            <person name="Sykes S."/>
            <person name="Walk T."/>
            <person name="White J."/>
            <person name="Yandava C."/>
            <person name="Haas B."/>
            <person name="Henn M.R."/>
            <person name="Nusbaum C."/>
            <person name="Birren B."/>
        </authorList>
    </citation>
    <scope>NUCLEOTIDE SEQUENCE [LARGE SCALE GENOMIC DNA]</scope>
</reference>
<protein>
    <submittedName>
        <fullName evidence="1">Uncharacterized protein</fullName>
    </submittedName>
</protein>
<dbReference type="AlphaFoldDB" id="A0A0L7LYX5"/>
<sequence>MKCKKKLEGSIKALEEKILRLELEYHKNGKVSGGEFNKRLGKVI</sequence>
<organism evidence="1 2">
    <name type="scientific">Plasmodium falciparum (isolate Dd2)</name>
    <dbReference type="NCBI Taxonomy" id="57267"/>
    <lineage>
        <taxon>Eukaryota</taxon>
        <taxon>Sar</taxon>
        <taxon>Alveolata</taxon>
        <taxon>Apicomplexa</taxon>
        <taxon>Aconoidasida</taxon>
        <taxon>Haemosporida</taxon>
        <taxon>Plasmodiidae</taxon>
        <taxon>Plasmodium</taxon>
        <taxon>Plasmodium (Laverania)</taxon>
    </lineage>
</organism>
<dbReference type="EMBL" id="DS016194">
    <property type="protein sequence ID" value="KOB85861.1"/>
    <property type="molecule type" value="Genomic_DNA"/>
</dbReference>
<accession>A0A0L7LYX5</accession>
<dbReference type="KEGG" id="pfd:PFDG_01176"/>
<proteinExistence type="predicted"/>
<gene>
    <name evidence="1" type="ORF">PFDG_01176</name>
</gene>